<dbReference type="InterPro" id="IPR002500">
    <property type="entry name" value="PAPS_reduct_dom"/>
</dbReference>
<dbReference type="AlphaFoldDB" id="A0A3G9GAI0"/>
<reference evidence="7" key="1">
    <citation type="journal article" date="2017" name="Biotechnol. Biofuels">
        <title>Evaluation of environmental bacterial communities as a factor affecting the growth of duckweed Lemna minor.</title>
        <authorList>
            <person name="Ishizawa H."/>
            <person name="Kuroda M."/>
            <person name="Morikawa M."/>
            <person name="Ike M."/>
        </authorList>
    </citation>
    <scope>NUCLEOTIDE SEQUENCE [LARGE SCALE GENOMIC DNA]</scope>
    <source>
        <strain evidence="7">M6</strain>
    </source>
</reference>
<dbReference type="GO" id="GO:0043866">
    <property type="term" value="F:adenylyl-sulfate reductase (thioredoxin) activity"/>
    <property type="evidence" value="ECO:0007669"/>
    <property type="project" value="UniProtKB-EC"/>
</dbReference>
<dbReference type="CDD" id="cd23945">
    <property type="entry name" value="PAPS_reductase"/>
    <property type="match status" value="1"/>
</dbReference>
<dbReference type="RefSeq" id="WP_126422545.1">
    <property type="nucleotide sequence ID" value="NZ_AP018827.1"/>
</dbReference>
<dbReference type="GO" id="GO:0004604">
    <property type="term" value="F:phosphoadenylyl-sulfate reductase (thioredoxin) activity"/>
    <property type="evidence" value="ECO:0007669"/>
    <property type="project" value="UniProtKB-UniRule"/>
</dbReference>
<dbReference type="HAMAP" id="MF_00063">
    <property type="entry name" value="CysH"/>
    <property type="match status" value="1"/>
</dbReference>
<dbReference type="InterPro" id="IPR004511">
    <property type="entry name" value="PAPS/APS_Rdtase"/>
</dbReference>
<dbReference type="GO" id="GO:0005737">
    <property type="term" value="C:cytoplasm"/>
    <property type="evidence" value="ECO:0007669"/>
    <property type="project" value="UniProtKB-SubCell"/>
</dbReference>
<dbReference type="NCBIfam" id="NF002537">
    <property type="entry name" value="PRK02090.1"/>
    <property type="match status" value="1"/>
</dbReference>
<dbReference type="GO" id="GO:0046872">
    <property type="term" value="F:metal ion binding"/>
    <property type="evidence" value="ECO:0007669"/>
    <property type="project" value="UniProtKB-KW"/>
</dbReference>
<organism evidence="6 7">
    <name type="scientific">Asticcacaulis excentricus</name>
    <dbReference type="NCBI Taxonomy" id="78587"/>
    <lineage>
        <taxon>Bacteria</taxon>
        <taxon>Pseudomonadati</taxon>
        <taxon>Pseudomonadota</taxon>
        <taxon>Alphaproteobacteria</taxon>
        <taxon>Caulobacterales</taxon>
        <taxon>Caulobacteraceae</taxon>
        <taxon>Asticcacaulis</taxon>
    </lineage>
</organism>
<evidence type="ECO:0000313" key="6">
    <source>
        <dbReference type="EMBL" id="BBF81448.1"/>
    </source>
</evidence>
<gene>
    <name evidence="4" type="primary">cysH</name>
    <name evidence="6" type="ORF">EM6_2047</name>
</gene>
<dbReference type="GO" id="GO:0070814">
    <property type="term" value="P:hydrogen sulfide biosynthetic process"/>
    <property type="evidence" value="ECO:0007669"/>
    <property type="project" value="UniProtKB-UniRule"/>
</dbReference>
<feature type="binding site" evidence="4">
    <location>
        <position position="208"/>
    </location>
    <ligand>
        <name>[4Fe-4S] cluster</name>
        <dbReference type="ChEBI" id="CHEBI:49883"/>
    </ligand>
</feature>
<dbReference type="GO" id="GO:0019379">
    <property type="term" value="P:sulfate assimilation, phosphoadenylyl sulfate reduction by phosphoadenylyl-sulfate reductase (thioredoxin)"/>
    <property type="evidence" value="ECO:0007669"/>
    <property type="project" value="UniProtKB-UniRule"/>
</dbReference>
<comment type="similarity">
    <text evidence="1 4">Belongs to the PAPS reductase family. CysH subfamily.</text>
</comment>
<dbReference type="EC" id="1.8.4.10" evidence="4"/>
<name>A0A3G9GAI0_9CAUL</name>
<feature type="domain" description="Phosphoadenosine phosphosulphate reductase" evidence="5">
    <location>
        <begin position="46"/>
        <end position="214"/>
    </location>
</feature>
<dbReference type="NCBIfam" id="TIGR00434">
    <property type="entry name" value="cysH"/>
    <property type="match status" value="1"/>
</dbReference>
<feature type="binding site" evidence="4">
    <location>
        <position position="211"/>
    </location>
    <ligand>
        <name>[4Fe-4S] cluster</name>
        <dbReference type="ChEBI" id="CHEBI:49883"/>
    </ligand>
</feature>
<accession>A0A3G9GAI0</accession>
<sequence>MTVLINNLVADTPDHEHARQLSAKYEGWNAESILRDTIGQEFAGKIALTSSFGADAVALLHLVAKIDRTTPVIFLDTDRHFFQTLQYRDELVEALGLTNLTNLRPALEDIRALDPKNTLFQSDPDACCDFRKTKPLAAVTKDYAAWISGRKRHQAATRANLSVVEFDGRNFKINPLANWTAQDVADYIRAHNLPEHPLVAQGYPSIGCFTCTKPVEEGQDARSGRWAGQDKTECGIHLNVYDDGEGI</sequence>
<feature type="binding site" evidence="4">
    <location>
        <position position="128"/>
    </location>
    <ligand>
        <name>[4Fe-4S] cluster</name>
        <dbReference type="ChEBI" id="CHEBI:49883"/>
    </ligand>
</feature>
<comment type="pathway">
    <text evidence="3 4">Sulfur metabolism; hydrogen sulfide biosynthesis; sulfite from sulfate.</text>
</comment>
<dbReference type="SUPFAM" id="SSF52402">
    <property type="entry name" value="Adenine nucleotide alpha hydrolases-like"/>
    <property type="match status" value="1"/>
</dbReference>
<evidence type="ECO:0000313" key="7">
    <source>
        <dbReference type="Proteomes" id="UP000278756"/>
    </source>
</evidence>
<dbReference type="Proteomes" id="UP000278756">
    <property type="component" value="Chromosome 1"/>
</dbReference>
<evidence type="ECO:0000259" key="5">
    <source>
        <dbReference type="Pfam" id="PF01507"/>
    </source>
</evidence>
<dbReference type="Pfam" id="PF01507">
    <property type="entry name" value="PAPS_reduct"/>
    <property type="match status" value="1"/>
</dbReference>
<protein>
    <recommendedName>
        <fullName evidence="4">Adenosine 5'-phosphosulfate reductase</fullName>
        <shortName evidence="4">APS reductase</shortName>
        <ecNumber evidence="4">1.8.4.10</ecNumber>
    </recommendedName>
    <alternativeName>
        <fullName evidence="4">5'-adenylylsulfate reductase</fullName>
    </alternativeName>
    <alternativeName>
        <fullName evidence="4">Thioredoxin-dependent 5'-adenylylsulfate reductase</fullName>
    </alternativeName>
</protein>
<keyword evidence="4" id="KW-0963">Cytoplasm</keyword>
<evidence type="ECO:0000256" key="2">
    <source>
        <dbReference type="ARBA" id="ARBA00023002"/>
    </source>
</evidence>
<feature type="active site" description="Nucleophile; cysteine thiosulfonate intermediate" evidence="4">
    <location>
        <position position="234"/>
    </location>
</feature>
<comment type="catalytic activity">
    <reaction evidence="4">
        <text>[thioredoxin]-disulfide + sulfite + AMP + 2 H(+) = adenosine 5'-phosphosulfate + [thioredoxin]-dithiol</text>
        <dbReference type="Rhea" id="RHEA:21976"/>
        <dbReference type="Rhea" id="RHEA-COMP:10698"/>
        <dbReference type="Rhea" id="RHEA-COMP:10700"/>
        <dbReference type="ChEBI" id="CHEBI:15378"/>
        <dbReference type="ChEBI" id="CHEBI:17359"/>
        <dbReference type="ChEBI" id="CHEBI:29950"/>
        <dbReference type="ChEBI" id="CHEBI:50058"/>
        <dbReference type="ChEBI" id="CHEBI:58243"/>
        <dbReference type="ChEBI" id="CHEBI:456215"/>
        <dbReference type="EC" id="1.8.4.10"/>
    </reaction>
</comment>
<evidence type="ECO:0000256" key="1">
    <source>
        <dbReference type="ARBA" id="ARBA00009732"/>
    </source>
</evidence>
<feature type="binding site" evidence="4">
    <location>
        <position position="127"/>
    </location>
    <ligand>
        <name>[4Fe-4S] cluster</name>
        <dbReference type="ChEBI" id="CHEBI:49883"/>
    </ligand>
</feature>
<dbReference type="PIRSF" id="PIRSF000857">
    <property type="entry name" value="PAPS_reductase"/>
    <property type="match status" value="1"/>
</dbReference>
<keyword evidence="4" id="KW-0479">Metal-binding</keyword>
<comment type="subcellular location">
    <subcellularLocation>
        <location evidence="4">Cytoplasm</location>
    </subcellularLocation>
</comment>
<dbReference type="PANTHER" id="PTHR46509">
    <property type="entry name" value="PHOSPHOADENOSINE PHOSPHOSULFATE REDUCTASE"/>
    <property type="match status" value="1"/>
</dbReference>
<keyword evidence="4" id="KW-0408">Iron</keyword>
<comment type="cofactor">
    <cofactor evidence="4">
        <name>[4Fe-4S] cluster</name>
        <dbReference type="ChEBI" id="CHEBI:49883"/>
    </cofactor>
    <text evidence="4">Binds 1 [4Fe-4S] cluster per subunit.</text>
</comment>
<dbReference type="EMBL" id="AP018827">
    <property type="protein sequence ID" value="BBF81448.1"/>
    <property type="molecule type" value="Genomic_DNA"/>
</dbReference>
<comment type="function">
    <text evidence="4">Catalyzes the formation of sulfite from adenosine 5'-phosphosulfate (APS) using thioredoxin as an electron donor.</text>
</comment>
<proteinExistence type="inferred from homology"/>
<dbReference type="Gene3D" id="3.40.50.620">
    <property type="entry name" value="HUPs"/>
    <property type="match status" value="1"/>
</dbReference>
<dbReference type="InterPro" id="IPR014729">
    <property type="entry name" value="Rossmann-like_a/b/a_fold"/>
</dbReference>
<dbReference type="GO" id="GO:0051539">
    <property type="term" value="F:4 iron, 4 sulfur cluster binding"/>
    <property type="evidence" value="ECO:0007669"/>
    <property type="project" value="UniProtKB-UniRule"/>
</dbReference>
<dbReference type="OrthoDB" id="9794018at2"/>
<reference evidence="7" key="2">
    <citation type="journal article" date="2017" name="Plant Physiol. Biochem.">
        <title>Differential oxidative and antioxidative response of duckweed Lemna minor toward plant growth promoting/inhibiting bacteria.</title>
        <authorList>
            <person name="Ishizawa H."/>
            <person name="Kuroda M."/>
            <person name="Morikawa M."/>
            <person name="Ike M."/>
        </authorList>
    </citation>
    <scope>NUCLEOTIDE SEQUENCE [LARGE SCALE GENOMIC DNA]</scope>
    <source>
        <strain evidence="7">M6</strain>
    </source>
</reference>
<dbReference type="PANTHER" id="PTHR46509:SF1">
    <property type="entry name" value="PHOSPHOADENOSINE PHOSPHOSULFATE REDUCTASE"/>
    <property type="match status" value="1"/>
</dbReference>
<evidence type="ECO:0000256" key="4">
    <source>
        <dbReference type="HAMAP-Rule" id="MF_00063"/>
    </source>
</evidence>
<keyword evidence="4" id="KW-0411">Iron-sulfur</keyword>
<keyword evidence="2 4" id="KW-0560">Oxidoreductase</keyword>
<evidence type="ECO:0000256" key="3">
    <source>
        <dbReference type="ARBA" id="ARBA00024327"/>
    </source>
</evidence>